<evidence type="ECO:0000313" key="3">
    <source>
        <dbReference type="Proteomes" id="UP000266861"/>
    </source>
</evidence>
<protein>
    <submittedName>
        <fullName evidence="2">Uncharacterized protein</fullName>
    </submittedName>
</protein>
<evidence type="ECO:0000256" key="1">
    <source>
        <dbReference type="SAM" id="MobiDB-lite"/>
    </source>
</evidence>
<sequence length="72" mass="8349">MRYAKKVELNRYINMLIDKVSTSTLNTGNNDQDNQTLNTGNNNRDNFCNDKKTEIFYNTNKLSPFKADPEVD</sequence>
<gene>
    <name evidence="2" type="ORF">Glove_363g29</name>
</gene>
<name>A0A397HD53_9GLOM</name>
<proteinExistence type="predicted"/>
<keyword evidence="3" id="KW-1185">Reference proteome</keyword>
<comment type="caution">
    <text evidence="2">The sequence shown here is derived from an EMBL/GenBank/DDBJ whole genome shotgun (WGS) entry which is preliminary data.</text>
</comment>
<evidence type="ECO:0000313" key="2">
    <source>
        <dbReference type="EMBL" id="RHZ59524.1"/>
    </source>
</evidence>
<dbReference type="Proteomes" id="UP000266861">
    <property type="component" value="Unassembled WGS sequence"/>
</dbReference>
<reference evidence="2 3" key="1">
    <citation type="submission" date="2018-08" db="EMBL/GenBank/DDBJ databases">
        <title>Genome and evolution of the arbuscular mycorrhizal fungus Diversispora epigaea (formerly Glomus versiforme) and its bacterial endosymbionts.</title>
        <authorList>
            <person name="Sun X."/>
            <person name="Fei Z."/>
            <person name="Harrison M."/>
        </authorList>
    </citation>
    <scope>NUCLEOTIDE SEQUENCE [LARGE SCALE GENOMIC DNA]</scope>
    <source>
        <strain evidence="2 3">IT104</strain>
    </source>
</reference>
<accession>A0A397HD53</accession>
<organism evidence="2 3">
    <name type="scientific">Diversispora epigaea</name>
    <dbReference type="NCBI Taxonomy" id="1348612"/>
    <lineage>
        <taxon>Eukaryota</taxon>
        <taxon>Fungi</taxon>
        <taxon>Fungi incertae sedis</taxon>
        <taxon>Mucoromycota</taxon>
        <taxon>Glomeromycotina</taxon>
        <taxon>Glomeromycetes</taxon>
        <taxon>Diversisporales</taxon>
        <taxon>Diversisporaceae</taxon>
        <taxon>Diversispora</taxon>
    </lineage>
</organism>
<dbReference type="EMBL" id="PQFF01000329">
    <property type="protein sequence ID" value="RHZ59524.1"/>
    <property type="molecule type" value="Genomic_DNA"/>
</dbReference>
<dbReference type="AlphaFoldDB" id="A0A397HD53"/>
<feature type="region of interest" description="Disordered" evidence="1">
    <location>
        <begin position="23"/>
        <end position="45"/>
    </location>
</feature>